<proteinExistence type="predicted"/>
<dbReference type="InterPro" id="IPR003148">
    <property type="entry name" value="RCK_N"/>
</dbReference>
<feature type="transmembrane region" description="Helical" evidence="9">
    <location>
        <begin position="223"/>
        <end position="240"/>
    </location>
</feature>
<dbReference type="eggNOG" id="COG0025">
    <property type="taxonomic scope" value="Bacteria"/>
</dbReference>
<dbReference type="InterPro" id="IPR038770">
    <property type="entry name" value="Na+/solute_symporter_sf"/>
</dbReference>
<keyword evidence="4" id="KW-1003">Cell membrane</keyword>
<feature type="transmembrane region" description="Helical" evidence="9">
    <location>
        <begin position="152"/>
        <end position="177"/>
    </location>
</feature>
<dbReference type="RefSeq" id="WP_012164196.1">
    <property type="nucleotide sequence ID" value="NC_009925.1"/>
</dbReference>
<keyword evidence="3" id="KW-0050">Antiport</keyword>
<feature type="transmembrane region" description="Helical" evidence="9">
    <location>
        <begin position="63"/>
        <end position="81"/>
    </location>
</feature>
<dbReference type="HOGENOM" id="CLU_005912_10_1_3"/>
<keyword evidence="6 9" id="KW-1133">Transmembrane helix</keyword>
<evidence type="ECO:0000256" key="3">
    <source>
        <dbReference type="ARBA" id="ARBA00022449"/>
    </source>
</evidence>
<evidence type="ECO:0000256" key="2">
    <source>
        <dbReference type="ARBA" id="ARBA00022448"/>
    </source>
</evidence>
<dbReference type="Gene3D" id="1.20.1530.20">
    <property type="match status" value="1"/>
</dbReference>
<keyword evidence="13" id="KW-1185">Reference proteome</keyword>
<dbReference type="GO" id="GO:1902600">
    <property type="term" value="P:proton transmembrane transport"/>
    <property type="evidence" value="ECO:0007669"/>
    <property type="project" value="InterPro"/>
</dbReference>
<feature type="transmembrane region" description="Helical" evidence="9">
    <location>
        <begin position="189"/>
        <end position="211"/>
    </location>
</feature>
<feature type="domain" description="Cation/H+ exchanger transmembrane" evidence="10">
    <location>
        <begin position="13"/>
        <end position="390"/>
    </location>
</feature>
<evidence type="ECO:0000256" key="1">
    <source>
        <dbReference type="ARBA" id="ARBA00004651"/>
    </source>
</evidence>
<comment type="subcellular location">
    <subcellularLocation>
        <location evidence="1">Cell membrane</location>
        <topology evidence="1">Multi-pass membrane protein</topology>
    </subcellularLocation>
</comment>
<evidence type="ECO:0000256" key="7">
    <source>
        <dbReference type="ARBA" id="ARBA00023065"/>
    </source>
</evidence>
<reference evidence="12 13" key="1">
    <citation type="journal article" date="2008" name="Proc. Natl. Acad. Sci. U.S.A.">
        <title>Niche adaptation and genome expansion in the chlorophyll d-producing cyanobacterium Acaryochloris marina.</title>
        <authorList>
            <person name="Swingley W.D."/>
            <person name="Chen M."/>
            <person name="Cheung P.C."/>
            <person name="Conrad A.L."/>
            <person name="Dejesa L.C."/>
            <person name="Hao J."/>
            <person name="Honchak B.M."/>
            <person name="Karbach L.E."/>
            <person name="Kurdoglu A."/>
            <person name="Lahiri S."/>
            <person name="Mastrian S.D."/>
            <person name="Miyashita H."/>
            <person name="Page L."/>
            <person name="Ramakrishna P."/>
            <person name="Satoh S."/>
            <person name="Sattley W.M."/>
            <person name="Shimada Y."/>
            <person name="Taylor H.L."/>
            <person name="Tomo T."/>
            <person name="Tsuchiya T."/>
            <person name="Wang Z.T."/>
            <person name="Raymond J."/>
            <person name="Mimuro M."/>
            <person name="Blankenship R.E."/>
            <person name="Touchman J.W."/>
        </authorList>
    </citation>
    <scope>NUCLEOTIDE SEQUENCE [LARGE SCALE GENOMIC DNA]</scope>
    <source>
        <strain evidence="13">MBIC 11017</strain>
    </source>
</reference>
<name>B0C6Y6_ACAM1</name>
<gene>
    <name evidence="12" type="ordered locus">AM1_3840</name>
</gene>
<evidence type="ECO:0000313" key="13">
    <source>
        <dbReference type="Proteomes" id="UP000000268"/>
    </source>
</evidence>
<evidence type="ECO:0000313" key="12">
    <source>
        <dbReference type="EMBL" id="ABW28825.1"/>
    </source>
</evidence>
<accession>B0C6Y6</accession>
<dbReference type="PANTHER" id="PTHR32507">
    <property type="entry name" value="NA(+)/H(+) ANTIPORTER 1"/>
    <property type="match status" value="1"/>
</dbReference>
<dbReference type="AlphaFoldDB" id="B0C6Y6"/>
<feature type="transmembrane region" description="Helical" evidence="9">
    <location>
        <begin position="32"/>
        <end position="51"/>
    </location>
</feature>
<evidence type="ECO:0000259" key="11">
    <source>
        <dbReference type="Pfam" id="PF02254"/>
    </source>
</evidence>
<dbReference type="GO" id="GO:0006813">
    <property type="term" value="P:potassium ion transport"/>
    <property type="evidence" value="ECO:0007669"/>
    <property type="project" value="InterPro"/>
</dbReference>
<keyword evidence="5 9" id="KW-0812">Transmembrane</keyword>
<dbReference type="Pfam" id="PF00999">
    <property type="entry name" value="Na_H_Exchanger"/>
    <property type="match status" value="1"/>
</dbReference>
<evidence type="ECO:0000256" key="6">
    <source>
        <dbReference type="ARBA" id="ARBA00022989"/>
    </source>
</evidence>
<keyword evidence="7" id="KW-0406">Ion transport</keyword>
<keyword evidence="8 9" id="KW-0472">Membrane</keyword>
<protein>
    <submittedName>
        <fullName evidence="12">Sodium/hydrogen exchanger family protein, putative</fullName>
    </submittedName>
</protein>
<dbReference type="InterPro" id="IPR036291">
    <property type="entry name" value="NAD(P)-bd_dom_sf"/>
</dbReference>
<dbReference type="PANTHER" id="PTHR32507:SF0">
    <property type="entry name" value="NA(+)_H(+) ANTIPORTER 2-RELATED"/>
    <property type="match status" value="1"/>
</dbReference>
<evidence type="ECO:0000259" key="10">
    <source>
        <dbReference type="Pfam" id="PF00999"/>
    </source>
</evidence>
<dbReference type="eggNOG" id="COG0569">
    <property type="taxonomic scope" value="Bacteria"/>
</dbReference>
<feature type="transmembrane region" description="Helical" evidence="9">
    <location>
        <begin position="334"/>
        <end position="354"/>
    </location>
</feature>
<sequence length="621" mass="66855">MEGNLEITLLMVITVVAGISAQVIADFLKVPSIVFLLLFGIAMGPSGFGVLHPSLLGNGLEVMVSLCVALILFEGGLNLQLREVEEVSTSLRNLVTVGALVTLFGGGLAAHWLSEFPWQIAFLYASLVVVTGPTVVAPLLKQVNADRQVSTLLEGEGVLIDPVGAILAVVVLNIVLQGNADPFTIVSGLLLRLGIGGVIGIGGGWLLGLFLKRARFLSEDLKNLSVLAGLWGLFGLSQALISESGLMTAVAAGIMLKIAALPEERLLLRFKNQLSILAISVLFILLSADLSIASIFALGWGGTFTVAALMLIVRPLNVLVSTWSSDLNWRQKAFLSWVAPRGIVAASVASLFAISLTKQGINGGDAIKALVFLTIILTVCVQGLSARWVAGWLKVRSDEARGAMIVGCNPFGRTVAHLIKSRGEDVVMIDANPEYCKQAKAENLTVYRTSALNMDALDNLGLASIGTFLTATSNSEVNSVLAQRVMEEFRPPRVLAVYPDQSPETEVAEPAEKLASPEVKRAFSSQLSIKEWNQYLSTNEVKITDTVLDIDEHKFKRQRDHLQALINAGTVIPLLVQRQDQLRIAKADEEWQPCDRITYGLHIPKPKFGLAIPNETMQVSS</sequence>
<keyword evidence="2" id="KW-0813">Transport</keyword>
<dbReference type="OrthoDB" id="570124at2"/>
<feature type="transmembrane region" description="Helical" evidence="9">
    <location>
        <begin position="304"/>
        <end position="322"/>
    </location>
</feature>
<dbReference type="KEGG" id="amr:AM1_3840"/>
<dbReference type="STRING" id="329726.AM1_3840"/>
<feature type="transmembrane region" description="Helical" evidence="9">
    <location>
        <begin position="93"/>
        <end position="114"/>
    </location>
</feature>
<feature type="transmembrane region" description="Helical" evidence="9">
    <location>
        <begin position="6"/>
        <end position="25"/>
    </location>
</feature>
<evidence type="ECO:0000256" key="4">
    <source>
        <dbReference type="ARBA" id="ARBA00022475"/>
    </source>
</evidence>
<dbReference type="GO" id="GO:0005886">
    <property type="term" value="C:plasma membrane"/>
    <property type="evidence" value="ECO:0007669"/>
    <property type="project" value="UniProtKB-SubCell"/>
</dbReference>
<dbReference type="Proteomes" id="UP000000268">
    <property type="component" value="Chromosome"/>
</dbReference>
<dbReference type="Gene3D" id="3.40.50.720">
    <property type="entry name" value="NAD(P)-binding Rossmann-like Domain"/>
    <property type="match status" value="1"/>
</dbReference>
<dbReference type="InterPro" id="IPR006153">
    <property type="entry name" value="Cation/H_exchanger_TM"/>
</dbReference>
<dbReference type="SUPFAM" id="SSF51735">
    <property type="entry name" value="NAD(P)-binding Rossmann-fold domains"/>
    <property type="match status" value="1"/>
</dbReference>
<organism evidence="12 13">
    <name type="scientific">Acaryochloris marina (strain MBIC 11017)</name>
    <dbReference type="NCBI Taxonomy" id="329726"/>
    <lineage>
        <taxon>Bacteria</taxon>
        <taxon>Bacillati</taxon>
        <taxon>Cyanobacteriota</taxon>
        <taxon>Cyanophyceae</taxon>
        <taxon>Acaryochloridales</taxon>
        <taxon>Acaryochloridaceae</taxon>
        <taxon>Acaryochloris</taxon>
    </lineage>
</organism>
<feature type="transmembrane region" description="Helical" evidence="9">
    <location>
        <begin position="120"/>
        <end position="140"/>
    </location>
</feature>
<dbReference type="EMBL" id="CP000828">
    <property type="protein sequence ID" value="ABW28825.1"/>
    <property type="molecule type" value="Genomic_DNA"/>
</dbReference>
<dbReference type="GO" id="GO:0015297">
    <property type="term" value="F:antiporter activity"/>
    <property type="evidence" value="ECO:0007669"/>
    <property type="project" value="UniProtKB-KW"/>
</dbReference>
<dbReference type="Pfam" id="PF02254">
    <property type="entry name" value="TrkA_N"/>
    <property type="match status" value="1"/>
</dbReference>
<evidence type="ECO:0000256" key="9">
    <source>
        <dbReference type="SAM" id="Phobius"/>
    </source>
</evidence>
<feature type="transmembrane region" description="Helical" evidence="9">
    <location>
        <begin position="274"/>
        <end position="298"/>
    </location>
</feature>
<evidence type="ECO:0000256" key="8">
    <source>
        <dbReference type="ARBA" id="ARBA00023136"/>
    </source>
</evidence>
<evidence type="ECO:0000256" key="5">
    <source>
        <dbReference type="ARBA" id="ARBA00022692"/>
    </source>
</evidence>
<feature type="domain" description="RCK N-terminal" evidence="11">
    <location>
        <begin position="404"/>
        <end position="501"/>
    </location>
</feature>
<feature type="transmembrane region" description="Helical" evidence="9">
    <location>
        <begin position="366"/>
        <end position="386"/>
    </location>
</feature>